<evidence type="ECO:0000313" key="2">
    <source>
        <dbReference type="EMBL" id="MCW1926450.1"/>
    </source>
</evidence>
<keyword evidence="1" id="KW-0472">Membrane</keyword>
<name>A0ABT3GSK4_9BACT</name>
<evidence type="ECO:0000313" key="3">
    <source>
        <dbReference type="Proteomes" id="UP001320876"/>
    </source>
</evidence>
<gene>
    <name evidence="2" type="ORF">OKA05_28120</name>
</gene>
<proteinExistence type="predicted"/>
<protein>
    <submittedName>
        <fullName evidence="2">Uncharacterized protein</fullName>
    </submittedName>
</protein>
<keyword evidence="1" id="KW-1133">Transmembrane helix</keyword>
<feature type="transmembrane region" description="Helical" evidence="1">
    <location>
        <begin position="64"/>
        <end position="89"/>
    </location>
</feature>
<comment type="caution">
    <text evidence="2">The sequence shown here is derived from an EMBL/GenBank/DDBJ whole genome shotgun (WGS) entry which is preliminary data.</text>
</comment>
<feature type="transmembrane region" description="Helical" evidence="1">
    <location>
        <begin position="35"/>
        <end position="52"/>
    </location>
</feature>
<dbReference type="EMBL" id="JAPDDT010000026">
    <property type="protein sequence ID" value="MCW1926450.1"/>
    <property type="molecule type" value="Genomic_DNA"/>
</dbReference>
<evidence type="ECO:0000256" key="1">
    <source>
        <dbReference type="SAM" id="Phobius"/>
    </source>
</evidence>
<reference evidence="2 3" key="1">
    <citation type="submission" date="2022-10" db="EMBL/GenBank/DDBJ databases">
        <title>Luteolibacter arcticus strain CCTCC AB 2014275, whole genome shotgun sequencing project.</title>
        <authorList>
            <person name="Zhao G."/>
            <person name="Shen L."/>
        </authorList>
    </citation>
    <scope>NUCLEOTIDE SEQUENCE [LARGE SCALE GENOMIC DNA]</scope>
    <source>
        <strain evidence="2 3">CCTCC AB 2014275</strain>
    </source>
</reference>
<keyword evidence="1" id="KW-0812">Transmembrane</keyword>
<sequence length="120" mass="13434">MNWKLALTLVIGIVSFLNGIRIWIRGFTTVDNPFLWGPLTAGIGCFTADYFFDDEEIRGFPARMLAVFQALFGLVFLMLFFFLGVWPAYFSKAPKSVDPADLTSEVLFIPADGTIEDGPR</sequence>
<keyword evidence="3" id="KW-1185">Reference proteome</keyword>
<organism evidence="2 3">
    <name type="scientific">Luteolibacter arcticus</name>
    <dbReference type="NCBI Taxonomy" id="1581411"/>
    <lineage>
        <taxon>Bacteria</taxon>
        <taxon>Pseudomonadati</taxon>
        <taxon>Verrucomicrobiota</taxon>
        <taxon>Verrucomicrobiia</taxon>
        <taxon>Verrucomicrobiales</taxon>
        <taxon>Verrucomicrobiaceae</taxon>
        <taxon>Luteolibacter</taxon>
    </lineage>
</organism>
<dbReference type="Proteomes" id="UP001320876">
    <property type="component" value="Unassembled WGS sequence"/>
</dbReference>
<accession>A0ABT3GSK4</accession>